<gene>
    <name evidence="10" type="ORF">AAG570_007127</name>
</gene>
<dbReference type="AlphaFoldDB" id="A0ABD0XUZ2"/>
<dbReference type="GO" id="GO:0005694">
    <property type="term" value="C:chromosome"/>
    <property type="evidence" value="ECO:0007669"/>
    <property type="project" value="UniProtKB-SubCell"/>
</dbReference>
<dbReference type="EMBL" id="JBFDAA010000020">
    <property type="protein sequence ID" value="KAL1115096.1"/>
    <property type="molecule type" value="Genomic_DNA"/>
</dbReference>
<feature type="compositionally biased region" description="Basic and acidic residues" evidence="9">
    <location>
        <begin position="93"/>
        <end position="102"/>
    </location>
</feature>
<evidence type="ECO:0000256" key="9">
    <source>
        <dbReference type="SAM" id="MobiDB-lite"/>
    </source>
</evidence>
<dbReference type="InterPro" id="IPR035979">
    <property type="entry name" value="RBD_domain_sf"/>
</dbReference>
<dbReference type="SUPFAM" id="SSF54928">
    <property type="entry name" value="RNA-binding domain, RBD"/>
    <property type="match status" value="1"/>
</dbReference>
<evidence type="ECO:0000256" key="6">
    <source>
        <dbReference type="ARBA" id="ARBA00023015"/>
    </source>
</evidence>
<dbReference type="InterPro" id="IPR033102">
    <property type="entry name" value="NELFE"/>
</dbReference>
<dbReference type="InterPro" id="IPR012677">
    <property type="entry name" value="Nucleotide-bd_a/b_plait_sf"/>
</dbReference>
<keyword evidence="7" id="KW-0804">Transcription</keyword>
<feature type="region of interest" description="Disordered" evidence="9">
    <location>
        <begin position="71"/>
        <end position="110"/>
    </location>
</feature>
<evidence type="ECO:0000313" key="10">
    <source>
        <dbReference type="EMBL" id="KAL1115096.1"/>
    </source>
</evidence>
<evidence type="ECO:0000256" key="7">
    <source>
        <dbReference type="ARBA" id="ARBA00023163"/>
    </source>
</evidence>
<evidence type="ECO:0000313" key="11">
    <source>
        <dbReference type="Proteomes" id="UP001558652"/>
    </source>
</evidence>
<sequence>MQGDEVKWNACCCDGNGLHLPHVNWWDEETCAFVTFETKEAAAAAISEFHSSVVMSNIQLKVTYSRRQPPVEELNGSDSSAPWTFAASNKSQKGQEETREMIVYDSNPFD</sequence>
<evidence type="ECO:0000256" key="8">
    <source>
        <dbReference type="ARBA" id="ARBA00023242"/>
    </source>
</evidence>
<protein>
    <submittedName>
        <fullName evidence="10">Uncharacterized protein</fullName>
    </submittedName>
</protein>
<evidence type="ECO:0000256" key="2">
    <source>
        <dbReference type="ARBA" id="ARBA00004286"/>
    </source>
</evidence>
<comment type="subcellular location">
    <subcellularLocation>
        <location evidence="2">Chromosome</location>
    </subcellularLocation>
    <subcellularLocation>
        <location evidence="1">Nucleus</location>
    </subcellularLocation>
</comment>
<dbReference type="PANTHER" id="PTHR17250:SF0">
    <property type="entry name" value="NEGATIVE ELONGATION FACTOR E"/>
    <property type="match status" value="1"/>
</dbReference>
<keyword evidence="4" id="KW-0678">Repressor</keyword>
<organism evidence="10 11">
    <name type="scientific">Ranatra chinensis</name>
    <dbReference type="NCBI Taxonomy" id="642074"/>
    <lineage>
        <taxon>Eukaryota</taxon>
        <taxon>Metazoa</taxon>
        <taxon>Ecdysozoa</taxon>
        <taxon>Arthropoda</taxon>
        <taxon>Hexapoda</taxon>
        <taxon>Insecta</taxon>
        <taxon>Pterygota</taxon>
        <taxon>Neoptera</taxon>
        <taxon>Paraneoptera</taxon>
        <taxon>Hemiptera</taxon>
        <taxon>Heteroptera</taxon>
        <taxon>Panheteroptera</taxon>
        <taxon>Nepomorpha</taxon>
        <taxon>Nepidae</taxon>
        <taxon>Ranatrinae</taxon>
        <taxon>Ranatra</taxon>
    </lineage>
</organism>
<dbReference type="GO" id="GO:0005634">
    <property type="term" value="C:nucleus"/>
    <property type="evidence" value="ECO:0007669"/>
    <property type="project" value="UniProtKB-SubCell"/>
</dbReference>
<keyword evidence="3" id="KW-0158">Chromosome</keyword>
<evidence type="ECO:0000256" key="1">
    <source>
        <dbReference type="ARBA" id="ARBA00004123"/>
    </source>
</evidence>
<evidence type="ECO:0000256" key="4">
    <source>
        <dbReference type="ARBA" id="ARBA00022491"/>
    </source>
</evidence>
<evidence type="ECO:0000256" key="5">
    <source>
        <dbReference type="ARBA" id="ARBA00022884"/>
    </source>
</evidence>
<dbReference type="GO" id="GO:0003723">
    <property type="term" value="F:RNA binding"/>
    <property type="evidence" value="ECO:0007669"/>
    <property type="project" value="UniProtKB-KW"/>
</dbReference>
<dbReference type="Proteomes" id="UP001558652">
    <property type="component" value="Unassembled WGS sequence"/>
</dbReference>
<feature type="compositionally biased region" description="Polar residues" evidence="9">
    <location>
        <begin position="76"/>
        <end position="92"/>
    </location>
</feature>
<keyword evidence="5" id="KW-0694">RNA-binding</keyword>
<name>A0ABD0XUZ2_9HEMI</name>
<dbReference type="Gene3D" id="3.30.70.330">
    <property type="match status" value="1"/>
</dbReference>
<evidence type="ECO:0000256" key="3">
    <source>
        <dbReference type="ARBA" id="ARBA00022454"/>
    </source>
</evidence>
<proteinExistence type="predicted"/>
<keyword evidence="8" id="KW-0539">Nucleus</keyword>
<keyword evidence="11" id="KW-1185">Reference proteome</keyword>
<keyword evidence="6" id="KW-0805">Transcription regulation</keyword>
<reference evidence="10 11" key="1">
    <citation type="submission" date="2024-07" db="EMBL/GenBank/DDBJ databases">
        <title>Chromosome-level genome assembly of the water stick insect Ranatra chinensis (Heteroptera: Nepidae).</title>
        <authorList>
            <person name="Liu X."/>
        </authorList>
    </citation>
    <scope>NUCLEOTIDE SEQUENCE [LARGE SCALE GENOMIC DNA]</scope>
    <source>
        <strain evidence="10">Cailab_2021Rc</strain>
        <tissue evidence="10">Muscle</tissue>
    </source>
</reference>
<comment type="caution">
    <text evidence="10">The sequence shown here is derived from an EMBL/GenBank/DDBJ whole genome shotgun (WGS) entry which is preliminary data.</text>
</comment>
<dbReference type="PANTHER" id="PTHR17250">
    <property type="entry name" value="NEGATIVE ELONGATION FACTOR E"/>
    <property type="match status" value="1"/>
</dbReference>
<accession>A0ABD0XUZ2</accession>